<comment type="caution">
    <text evidence="6">The sequence shown here is derived from an EMBL/GenBank/DDBJ whole genome shotgun (WGS) entry which is preliminary data.</text>
</comment>
<sequence length="444" mass="46598">MGEQRSTPTTANDDPRARQPGLPRYLAAMGPGFLFAGAAIGTSHVVQATRAGADYGTGLLVFILLAILIKYPCFYFGPLYASKTGNSLVEGYRQSFGKSVVALFGLIQIPVFAIIVAAIAITTAGVGGNLLGIPLSGPTLATVLIVACCVIIYAGGYAIVDAVNKLFIAILSVTTIIATALALPNVDWSFYPSTAVSPLVSYTTFVTLVAVLGFMPSGLSLSIVNSLWSLARNDANGTRADSRQEKADFDIGYIGSALIAACFVIMGAGVMHSQNINLATGSVGFANQVVDLYVATLGPWSGFVVGISIFTVLLTTLLTVLDGFPRVVVAVFESLGHDSAAQPPEQARVGQRQGTLYLAMAGLSVLAVLILYFLMSNFWLFINFAMITSAVISPLLAALNHFTMNGPSVAPAGRPAAWLNAWSALAIATLAVLSLCYLYVRFLS</sequence>
<evidence type="ECO:0000256" key="3">
    <source>
        <dbReference type="ARBA" id="ARBA00022989"/>
    </source>
</evidence>
<feature type="transmembrane region" description="Helical" evidence="5">
    <location>
        <begin position="356"/>
        <end position="374"/>
    </location>
</feature>
<dbReference type="Pfam" id="PF01566">
    <property type="entry name" value="Nramp"/>
    <property type="match status" value="1"/>
</dbReference>
<evidence type="ECO:0000313" key="7">
    <source>
        <dbReference type="Proteomes" id="UP000006242"/>
    </source>
</evidence>
<evidence type="ECO:0000256" key="4">
    <source>
        <dbReference type="ARBA" id="ARBA00023136"/>
    </source>
</evidence>
<name>U2EQV1_9GAMM</name>
<dbReference type="Proteomes" id="UP000006242">
    <property type="component" value="Unassembled WGS sequence"/>
</dbReference>
<gene>
    <name evidence="6" type="ORF">SSPSH_000532</name>
</gene>
<feature type="transmembrane region" description="Helical" evidence="5">
    <location>
        <begin position="101"/>
        <end position="127"/>
    </location>
</feature>
<keyword evidence="4 5" id="KW-0472">Membrane</keyword>
<feature type="transmembrane region" description="Helical" evidence="5">
    <location>
        <begin position="300"/>
        <end position="321"/>
    </location>
</feature>
<dbReference type="AlphaFoldDB" id="U2EQV1"/>
<evidence type="ECO:0000256" key="2">
    <source>
        <dbReference type="ARBA" id="ARBA00022692"/>
    </source>
</evidence>
<reference evidence="6 7" key="1">
    <citation type="journal article" date="2011" name="J. Bacteriol.">
        <title>Genome sequence of Salinisphaera shabanensis, a gammaproteobacterium from the harsh, variable environment of the brine-seawater interface of the Shaban Deep in the Red Sea.</title>
        <authorList>
            <person name="Antunes A."/>
            <person name="Alam I."/>
            <person name="Bajic V.B."/>
            <person name="Stingl U."/>
        </authorList>
    </citation>
    <scope>NUCLEOTIDE SEQUENCE [LARGE SCALE GENOMIC DNA]</scope>
    <source>
        <strain evidence="6 7">E1L3A</strain>
    </source>
</reference>
<evidence type="ECO:0000313" key="6">
    <source>
        <dbReference type="EMBL" id="ERJ20422.1"/>
    </source>
</evidence>
<evidence type="ECO:0000256" key="5">
    <source>
        <dbReference type="SAM" id="Phobius"/>
    </source>
</evidence>
<feature type="transmembrane region" description="Helical" evidence="5">
    <location>
        <begin position="251"/>
        <end position="271"/>
    </location>
</feature>
<comment type="subcellular location">
    <subcellularLocation>
        <location evidence="1">Membrane</location>
        <topology evidence="1">Multi-pass membrane protein</topology>
    </subcellularLocation>
</comment>
<feature type="transmembrane region" description="Helical" evidence="5">
    <location>
        <begin position="204"/>
        <end position="230"/>
    </location>
</feature>
<accession>U2EQV1</accession>
<keyword evidence="7" id="KW-1185">Reference proteome</keyword>
<dbReference type="InterPro" id="IPR001046">
    <property type="entry name" value="NRAMP_fam"/>
</dbReference>
<proteinExistence type="predicted"/>
<dbReference type="GO" id="GO:0016020">
    <property type="term" value="C:membrane"/>
    <property type="evidence" value="ECO:0007669"/>
    <property type="project" value="UniProtKB-SubCell"/>
</dbReference>
<reference evidence="6 7" key="2">
    <citation type="journal article" date="2013" name="PLoS ONE">
        <title>INDIGO - INtegrated Data Warehouse of MIcrobial GenOmes with Examples from the Red Sea Extremophiles.</title>
        <authorList>
            <person name="Alam I."/>
            <person name="Antunes A."/>
            <person name="Kamau A.A."/>
            <person name="Ba Alawi W."/>
            <person name="Kalkatawi M."/>
            <person name="Stingl U."/>
            <person name="Bajic V.B."/>
        </authorList>
    </citation>
    <scope>NUCLEOTIDE SEQUENCE [LARGE SCALE GENOMIC DNA]</scope>
    <source>
        <strain evidence="6 7">E1L3A</strain>
    </source>
</reference>
<feature type="transmembrane region" description="Helical" evidence="5">
    <location>
        <begin position="139"/>
        <end position="159"/>
    </location>
</feature>
<dbReference type="RefSeq" id="WP_006914179.1">
    <property type="nucleotide sequence ID" value="NZ_AFNV02000003.1"/>
</dbReference>
<evidence type="ECO:0000256" key="1">
    <source>
        <dbReference type="ARBA" id="ARBA00004141"/>
    </source>
</evidence>
<dbReference type="STRING" id="1033802.SSPSH_000532"/>
<feature type="transmembrane region" description="Helical" evidence="5">
    <location>
        <begin position="25"/>
        <end position="46"/>
    </location>
</feature>
<keyword evidence="2 5" id="KW-0812">Transmembrane</keyword>
<feature type="transmembrane region" description="Helical" evidence="5">
    <location>
        <begin position="380"/>
        <end position="399"/>
    </location>
</feature>
<feature type="transmembrane region" description="Helical" evidence="5">
    <location>
        <begin position="166"/>
        <end position="184"/>
    </location>
</feature>
<organism evidence="6 7">
    <name type="scientific">Salinisphaera shabanensis E1L3A</name>
    <dbReference type="NCBI Taxonomy" id="1033802"/>
    <lineage>
        <taxon>Bacteria</taxon>
        <taxon>Pseudomonadati</taxon>
        <taxon>Pseudomonadota</taxon>
        <taxon>Gammaproteobacteria</taxon>
        <taxon>Salinisphaerales</taxon>
        <taxon>Salinisphaeraceae</taxon>
        <taxon>Salinisphaera</taxon>
    </lineage>
</organism>
<dbReference type="eggNOG" id="COG1914">
    <property type="taxonomic scope" value="Bacteria"/>
</dbReference>
<protein>
    <submittedName>
        <fullName evidence="6">Mn2 protein</fullName>
    </submittedName>
</protein>
<feature type="transmembrane region" description="Helical" evidence="5">
    <location>
        <begin position="419"/>
        <end position="440"/>
    </location>
</feature>
<dbReference type="OrthoDB" id="4858698at2"/>
<dbReference type="EMBL" id="AFNV02000003">
    <property type="protein sequence ID" value="ERJ20422.1"/>
    <property type="molecule type" value="Genomic_DNA"/>
</dbReference>
<keyword evidence="3 5" id="KW-1133">Transmembrane helix</keyword>
<feature type="transmembrane region" description="Helical" evidence="5">
    <location>
        <begin position="58"/>
        <end position="80"/>
    </location>
</feature>
<dbReference type="GO" id="GO:0046873">
    <property type="term" value="F:metal ion transmembrane transporter activity"/>
    <property type="evidence" value="ECO:0007669"/>
    <property type="project" value="InterPro"/>
</dbReference>